<evidence type="ECO:0008006" key="4">
    <source>
        <dbReference type="Google" id="ProtNLM"/>
    </source>
</evidence>
<dbReference type="EMBL" id="ML178818">
    <property type="protein sequence ID" value="TFL04325.1"/>
    <property type="molecule type" value="Genomic_DNA"/>
</dbReference>
<evidence type="ECO:0000313" key="3">
    <source>
        <dbReference type="Proteomes" id="UP000305067"/>
    </source>
</evidence>
<organism evidence="2 3">
    <name type="scientific">Pterulicium gracile</name>
    <dbReference type="NCBI Taxonomy" id="1884261"/>
    <lineage>
        <taxon>Eukaryota</taxon>
        <taxon>Fungi</taxon>
        <taxon>Dikarya</taxon>
        <taxon>Basidiomycota</taxon>
        <taxon>Agaricomycotina</taxon>
        <taxon>Agaricomycetes</taxon>
        <taxon>Agaricomycetidae</taxon>
        <taxon>Agaricales</taxon>
        <taxon>Pleurotineae</taxon>
        <taxon>Pterulaceae</taxon>
        <taxon>Pterulicium</taxon>
    </lineage>
</organism>
<dbReference type="Proteomes" id="UP000305067">
    <property type="component" value="Unassembled WGS sequence"/>
</dbReference>
<name>A0A5C3QQR4_9AGAR</name>
<keyword evidence="3" id="KW-1185">Reference proteome</keyword>
<accession>A0A5C3QQR4</accession>
<proteinExistence type="predicted"/>
<evidence type="ECO:0000313" key="2">
    <source>
        <dbReference type="EMBL" id="TFL04325.1"/>
    </source>
</evidence>
<feature type="region of interest" description="Disordered" evidence="1">
    <location>
        <begin position="1"/>
        <end position="27"/>
    </location>
</feature>
<dbReference type="AlphaFoldDB" id="A0A5C3QQR4"/>
<gene>
    <name evidence="2" type="ORF">BDV98DRAFT_313504</name>
</gene>
<sequence>MPTAVNPSLDQNATLSDASGVPEQSASTEVAITRSEEYCFDTVTIQVDRTLFKVPQYRFVEDSSIFIDMYSMSQDGNQDVEGSSDQRPIIIEGVDKVDFVNFLRELYPR</sequence>
<evidence type="ECO:0000256" key="1">
    <source>
        <dbReference type="SAM" id="MobiDB-lite"/>
    </source>
</evidence>
<reference evidence="2 3" key="1">
    <citation type="journal article" date="2019" name="Nat. Ecol. Evol.">
        <title>Megaphylogeny resolves global patterns of mushroom evolution.</title>
        <authorList>
            <person name="Varga T."/>
            <person name="Krizsan K."/>
            <person name="Foldi C."/>
            <person name="Dima B."/>
            <person name="Sanchez-Garcia M."/>
            <person name="Sanchez-Ramirez S."/>
            <person name="Szollosi G.J."/>
            <person name="Szarkandi J.G."/>
            <person name="Papp V."/>
            <person name="Albert L."/>
            <person name="Andreopoulos W."/>
            <person name="Angelini C."/>
            <person name="Antonin V."/>
            <person name="Barry K.W."/>
            <person name="Bougher N.L."/>
            <person name="Buchanan P."/>
            <person name="Buyck B."/>
            <person name="Bense V."/>
            <person name="Catcheside P."/>
            <person name="Chovatia M."/>
            <person name="Cooper J."/>
            <person name="Damon W."/>
            <person name="Desjardin D."/>
            <person name="Finy P."/>
            <person name="Geml J."/>
            <person name="Haridas S."/>
            <person name="Hughes K."/>
            <person name="Justo A."/>
            <person name="Karasinski D."/>
            <person name="Kautmanova I."/>
            <person name="Kiss B."/>
            <person name="Kocsube S."/>
            <person name="Kotiranta H."/>
            <person name="LaButti K.M."/>
            <person name="Lechner B.E."/>
            <person name="Liimatainen K."/>
            <person name="Lipzen A."/>
            <person name="Lukacs Z."/>
            <person name="Mihaltcheva S."/>
            <person name="Morgado L.N."/>
            <person name="Niskanen T."/>
            <person name="Noordeloos M.E."/>
            <person name="Ohm R.A."/>
            <person name="Ortiz-Santana B."/>
            <person name="Ovrebo C."/>
            <person name="Racz N."/>
            <person name="Riley R."/>
            <person name="Savchenko A."/>
            <person name="Shiryaev A."/>
            <person name="Soop K."/>
            <person name="Spirin V."/>
            <person name="Szebenyi C."/>
            <person name="Tomsovsky M."/>
            <person name="Tulloss R.E."/>
            <person name="Uehling J."/>
            <person name="Grigoriev I.V."/>
            <person name="Vagvolgyi C."/>
            <person name="Papp T."/>
            <person name="Martin F.M."/>
            <person name="Miettinen O."/>
            <person name="Hibbett D.S."/>
            <person name="Nagy L.G."/>
        </authorList>
    </citation>
    <scope>NUCLEOTIDE SEQUENCE [LARGE SCALE GENOMIC DNA]</scope>
    <source>
        <strain evidence="2 3">CBS 309.79</strain>
    </source>
</reference>
<protein>
    <recommendedName>
        <fullName evidence="4">BTB domain-containing protein</fullName>
    </recommendedName>
</protein>
<dbReference type="OrthoDB" id="2593747at2759"/>